<organism evidence="1 2">
    <name type="scientific">Meristemomyces frigidus</name>
    <dbReference type="NCBI Taxonomy" id="1508187"/>
    <lineage>
        <taxon>Eukaryota</taxon>
        <taxon>Fungi</taxon>
        <taxon>Dikarya</taxon>
        <taxon>Ascomycota</taxon>
        <taxon>Pezizomycotina</taxon>
        <taxon>Dothideomycetes</taxon>
        <taxon>Dothideomycetidae</taxon>
        <taxon>Mycosphaerellales</taxon>
        <taxon>Teratosphaeriaceae</taxon>
        <taxon>Meristemomyces</taxon>
    </lineage>
</organism>
<gene>
    <name evidence="1" type="ORF">LTR62_001885</name>
</gene>
<evidence type="ECO:0000313" key="2">
    <source>
        <dbReference type="Proteomes" id="UP001310890"/>
    </source>
</evidence>
<accession>A0AAN7T835</accession>
<reference evidence="1" key="1">
    <citation type="submission" date="2023-08" db="EMBL/GenBank/DDBJ databases">
        <title>Black Yeasts Isolated from many extreme environments.</title>
        <authorList>
            <person name="Coleine C."/>
            <person name="Stajich J.E."/>
            <person name="Selbmann L."/>
        </authorList>
    </citation>
    <scope>NUCLEOTIDE SEQUENCE</scope>
    <source>
        <strain evidence="1">CCFEE 5401</strain>
    </source>
</reference>
<dbReference type="AlphaFoldDB" id="A0AAN7T835"/>
<name>A0AAN7T835_9PEZI</name>
<proteinExistence type="predicted"/>
<comment type="caution">
    <text evidence="1">The sequence shown here is derived from an EMBL/GenBank/DDBJ whole genome shotgun (WGS) entry which is preliminary data.</text>
</comment>
<protein>
    <submittedName>
        <fullName evidence="1">Uncharacterized protein</fullName>
    </submittedName>
</protein>
<dbReference type="Proteomes" id="UP001310890">
    <property type="component" value="Unassembled WGS sequence"/>
</dbReference>
<sequence length="258" mass="29452">MYQFDRQDPQKVCALLQNLLPELRRGVYVELLGVKNATISRDADGRLGHKMHPQILTTCKKIYTGAYPFLYYGRLARVHFKGCKELAPAGFFSEVDNSEHIEDEGLCPPWVVGMTIKASEEAMNNGNSQEAWDRARQSHPDGTLTTIMTMRVLGTYITWLAGRHATWIPASVPEYSAPPRSVAQKAINYQVAVRFPHVRGLHQSMREDNERLLYSMLRPLFHPNKSITVTDHARKQTRLQRSFSAAEEWFEHVLAVQT</sequence>
<dbReference type="EMBL" id="JAVRRL010000142">
    <property type="protein sequence ID" value="KAK5107067.1"/>
    <property type="molecule type" value="Genomic_DNA"/>
</dbReference>
<evidence type="ECO:0000313" key="1">
    <source>
        <dbReference type="EMBL" id="KAK5107067.1"/>
    </source>
</evidence>